<evidence type="ECO:0000313" key="13">
    <source>
        <dbReference type="EMBL" id="PLW70506.1"/>
    </source>
</evidence>
<evidence type="ECO:0000259" key="11">
    <source>
        <dbReference type="Pfam" id="PF03934"/>
    </source>
</evidence>
<evidence type="ECO:0000256" key="7">
    <source>
        <dbReference type="ARBA" id="ARBA00022927"/>
    </source>
</evidence>
<dbReference type="SUPFAM" id="SSF158544">
    <property type="entry name" value="GspK insert domain-like"/>
    <property type="match status" value="1"/>
</dbReference>
<evidence type="ECO:0000256" key="2">
    <source>
        <dbReference type="ARBA" id="ARBA00007246"/>
    </source>
</evidence>
<gene>
    <name evidence="13" type="ORF">C0039_03765</name>
</gene>
<dbReference type="Gene3D" id="1.10.40.60">
    <property type="entry name" value="EpsJ-like"/>
    <property type="match status" value="2"/>
</dbReference>
<keyword evidence="8" id="KW-1133">Transmembrane helix</keyword>
<keyword evidence="6" id="KW-0812">Transmembrane</keyword>
<evidence type="ECO:0000256" key="6">
    <source>
        <dbReference type="ARBA" id="ARBA00022692"/>
    </source>
</evidence>
<evidence type="ECO:0000259" key="12">
    <source>
        <dbReference type="Pfam" id="PF21687"/>
    </source>
</evidence>
<dbReference type="GO" id="GO:0009306">
    <property type="term" value="P:protein secretion"/>
    <property type="evidence" value="ECO:0007669"/>
    <property type="project" value="InterPro"/>
</dbReference>
<evidence type="ECO:0000256" key="4">
    <source>
        <dbReference type="ARBA" id="ARBA00022475"/>
    </source>
</evidence>
<comment type="caution">
    <text evidence="13">The sequence shown here is derived from an EMBL/GenBank/DDBJ whole genome shotgun (WGS) entry which is preliminary data.</text>
</comment>
<evidence type="ECO:0000256" key="1">
    <source>
        <dbReference type="ARBA" id="ARBA00004533"/>
    </source>
</evidence>
<dbReference type="InterPro" id="IPR049031">
    <property type="entry name" value="T2SSK_SAM-like_1st"/>
</dbReference>
<keyword evidence="5 10" id="KW-0997">Cell inner membrane</keyword>
<keyword evidence="3 10" id="KW-0813">Transport</keyword>
<dbReference type="InterPro" id="IPR038072">
    <property type="entry name" value="GspK_central_sf"/>
</dbReference>
<dbReference type="InterPro" id="IPR045584">
    <property type="entry name" value="Pilin-like"/>
</dbReference>
<dbReference type="NCBIfam" id="NF037980">
    <property type="entry name" value="T2SS_GspK"/>
    <property type="match status" value="1"/>
</dbReference>
<organism evidence="13 14">
    <name type="scientific">Pseudohalioglobus lutimaris</name>
    <dbReference type="NCBI Taxonomy" id="1737061"/>
    <lineage>
        <taxon>Bacteria</taxon>
        <taxon>Pseudomonadati</taxon>
        <taxon>Pseudomonadota</taxon>
        <taxon>Gammaproteobacteria</taxon>
        <taxon>Cellvibrionales</taxon>
        <taxon>Halieaceae</taxon>
        <taxon>Pseudohalioglobus</taxon>
    </lineage>
</organism>
<dbReference type="PIRSF" id="PIRSF002786">
    <property type="entry name" value="XcpX"/>
    <property type="match status" value="1"/>
</dbReference>
<evidence type="ECO:0000256" key="8">
    <source>
        <dbReference type="ARBA" id="ARBA00022989"/>
    </source>
</evidence>
<proteinExistence type="inferred from homology"/>
<dbReference type="PANTHER" id="PTHR38831:SF1">
    <property type="entry name" value="TYPE II SECRETION SYSTEM PROTEIN K-RELATED"/>
    <property type="match status" value="1"/>
</dbReference>
<sequence>MVFALSAALIVAMQSDFTRLYQRSSNIFIDEQSRSYLRGAEGLATLALLADYDADAKAEVAQDTLEDIWARDEVPYPLEDGGWLAGEVEDLQGRFNLNSLTEVTQQGAGQPRFTPAQAQFIRLLQAVAEPELSEQQAITITQAVGDWVDGDQQARLDGAEDDYYTGLTPAYRVANRPMASVSELRAVKGMTAELFQALQPFVTVWPQVSGRLNIHTAPAMVLRSVAPQDELVPLSAEEGAALASYRCENGFTDLADFFDHPVLADNKEKLQVQMAGLLTQQSEYFLLRARVEVAGRNQRLYSVLQRQNRQVSVLSRIADGRVSLPQPKREPACEKSL</sequence>
<dbReference type="Pfam" id="PF03934">
    <property type="entry name" value="T2SSK"/>
    <property type="match status" value="1"/>
</dbReference>
<evidence type="ECO:0000256" key="9">
    <source>
        <dbReference type="ARBA" id="ARBA00023136"/>
    </source>
</evidence>
<evidence type="ECO:0000256" key="10">
    <source>
        <dbReference type="PIRNR" id="PIRNR002786"/>
    </source>
</evidence>
<dbReference type="GO" id="GO:0005886">
    <property type="term" value="C:plasma membrane"/>
    <property type="evidence" value="ECO:0007669"/>
    <property type="project" value="UniProtKB-SubCell"/>
</dbReference>
<dbReference type="PANTHER" id="PTHR38831">
    <property type="entry name" value="TYPE II SECRETION SYSTEM PROTEIN K"/>
    <property type="match status" value="1"/>
</dbReference>
<keyword evidence="9 10" id="KW-0472">Membrane</keyword>
<dbReference type="Proteomes" id="UP000235005">
    <property type="component" value="Unassembled WGS sequence"/>
</dbReference>
<dbReference type="InterPro" id="IPR049179">
    <property type="entry name" value="T2SSK_SAM-like_2nd"/>
</dbReference>
<feature type="domain" description="T2SS protein K first SAM-like" evidence="12">
    <location>
        <begin position="93"/>
        <end position="207"/>
    </location>
</feature>
<evidence type="ECO:0000256" key="3">
    <source>
        <dbReference type="ARBA" id="ARBA00022448"/>
    </source>
</evidence>
<evidence type="ECO:0000313" key="14">
    <source>
        <dbReference type="Proteomes" id="UP000235005"/>
    </source>
</evidence>
<dbReference type="AlphaFoldDB" id="A0A2N5X7N9"/>
<comment type="similarity">
    <text evidence="2 10">Belongs to the GSP K family.</text>
</comment>
<protein>
    <recommendedName>
        <fullName evidence="10">Type II secretion system protein K</fullName>
    </recommendedName>
</protein>
<name>A0A2N5X7N9_9GAMM</name>
<dbReference type="OrthoDB" id="9788973at2"/>
<keyword evidence="7" id="KW-0653">Protein transport</keyword>
<keyword evidence="14" id="KW-1185">Reference proteome</keyword>
<dbReference type="SUPFAM" id="SSF54523">
    <property type="entry name" value="Pili subunits"/>
    <property type="match status" value="1"/>
</dbReference>
<dbReference type="Pfam" id="PF21687">
    <property type="entry name" value="T2SSK_1st"/>
    <property type="match status" value="1"/>
</dbReference>
<dbReference type="Gene3D" id="3.30.1300.30">
    <property type="entry name" value="GSPII I/J protein-like"/>
    <property type="match status" value="1"/>
</dbReference>
<reference evidence="13 14" key="1">
    <citation type="submission" date="2018-01" db="EMBL/GenBank/DDBJ databases">
        <title>The draft genome sequence of Halioglobus lutimaris HF004.</title>
        <authorList>
            <person name="Du Z.-J."/>
            <person name="Shi M.-J."/>
        </authorList>
    </citation>
    <scope>NUCLEOTIDE SEQUENCE [LARGE SCALE GENOMIC DNA]</scope>
    <source>
        <strain evidence="13 14">HF004</strain>
    </source>
</reference>
<comment type="subcellular location">
    <subcellularLocation>
        <location evidence="1 10">Cell inner membrane</location>
    </subcellularLocation>
</comment>
<feature type="domain" description="T2SS protein K second SAM-like" evidence="11">
    <location>
        <begin position="212"/>
        <end position="270"/>
    </location>
</feature>
<dbReference type="EMBL" id="PKUS01000002">
    <property type="protein sequence ID" value="PLW70506.1"/>
    <property type="molecule type" value="Genomic_DNA"/>
</dbReference>
<evidence type="ECO:0000256" key="5">
    <source>
        <dbReference type="ARBA" id="ARBA00022519"/>
    </source>
</evidence>
<accession>A0A2N5X7N9</accession>
<dbReference type="InterPro" id="IPR005628">
    <property type="entry name" value="GspK"/>
</dbReference>
<keyword evidence="4 10" id="KW-1003">Cell membrane</keyword>